<protein>
    <recommendedName>
        <fullName evidence="1">NadR/Ttd14 AAA domain-containing protein</fullName>
    </recommendedName>
</protein>
<accession>A0A1G4ANB4</accession>
<reference evidence="2 3" key="1">
    <citation type="submission" date="2016-09" db="EMBL/GenBank/DDBJ databases">
        <authorList>
            <person name="Capua I."/>
            <person name="De Benedictis P."/>
            <person name="Joannis T."/>
            <person name="Lombin L.H."/>
            <person name="Cattoli G."/>
        </authorList>
    </citation>
    <scope>NUCLEOTIDE SEQUENCE [LARGE SCALE GENOMIC DNA]</scope>
    <source>
        <strain evidence="2 3">IMI 309357</strain>
    </source>
</reference>
<feature type="domain" description="NadR/Ttd14 AAA" evidence="1">
    <location>
        <begin position="9"/>
        <end position="187"/>
    </location>
</feature>
<dbReference type="SUPFAM" id="SSF52540">
    <property type="entry name" value="P-loop containing nucleoside triphosphate hydrolases"/>
    <property type="match status" value="1"/>
</dbReference>
<sequence>MGFPNHRNIYIIGAQCTGKTTLVNALEKYFTTTQPSSNACPPPVIIREVARSVLRTHAFTAADIRSSCDRALELQTLILHAQVSAERHALDTAGWFISDRSGVDSICYALTYAGEGGASLLLASEEWRDLKKRMAEALVVVCESGADWLHDDGVRLMPLELNEWIGLHNAFCNLMNDLGLAFVVLPSNMTDLADRGSMPFWTRGSAIDVHGVSLVVSYFADVSQQQAAEDGNLNLITSQHPNGFD</sequence>
<name>A0A1G4ANB4_9PEZI</name>
<comment type="caution">
    <text evidence="2">The sequence shown here is derived from an EMBL/GenBank/DDBJ whole genome shotgun (WGS) entry which is preliminary data.</text>
</comment>
<gene>
    <name evidence="2" type="ORF">CORC01_14095</name>
</gene>
<evidence type="ECO:0000313" key="2">
    <source>
        <dbReference type="EMBL" id="OHE90611.1"/>
    </source>
</evidence>
<dbReference type="Gene3D" id="3.40.50.300">
    <property type="entry name" value="P-loop containing nucleotide triphosphate hydrolases"/>
    <property type="match status" value="1"/>
</dbReference>
<dbReference type="InterPro" id="IPR038727">
    <property type="entry name" value="NadR/Ttd14_AAA_dom"/>
</dbReference>
<proteinExistence type="predicted"/>
<dbReference type="Pfam" id="PF13521">
    <property type="entry name" value="AAA_28"/>
    <property type="match status" value="1"/>
</dbReference>
<dbReference type="InterPro" id="IPR027417">
    <property type="entry name" value="P-loop_NTPase"/>
</dbReference>
<evidence type="ECO:0000313" key="3">
    <source>
        <dbReference type="Proteomes" id="UP000176998"/>
    </source>
</evidence>
<organism evidence="2 3">
    <name type="scientific">Colletotrichum orchidophilum</name>
    <dbReference type="NCBI Taxonomy" id="1209926"/>
    <lineage>
        <taxon>Eukaryota</taxon>
        <taxon>Fungi</taxon>
        <taxon>Dikarya</taxon>
        <taxon>Ascomycota</taxon>
        <taxon>Pezizomycotina</taxon>
        <taxon>Sordariomycetes</taxon>
        <taxon>Hypocreomycetidae</taxon>
        <taxon>Glomerellales</taxon>
        <taxon>Glomerellaceae</taxon>
        <taxon>Colletotrichum</taxon>
    </lineage>
</organism>
<evidence type="ECO:0000259" key="1">
    <source>
        <dbReference type="Pfam" id="PF13521"/>
    </source>
</evidence>
<keyword evidence="3" id="KW-1185">Reference proteome</keyword>
<dbReference type="AlphaFoldDB" id="A0A1G4ANB4"/>
<dbReference type="GeneID" id="34567216"/>
<dbReference type="RefSeq" id="XP_022467788.1">
    <property type="nucleotide sequence ID" value="XM_022625706.1"/>
</dbReference>
<dbReference type="OrthoDB" id="6118920at2759"/>
<dbReference type="Proteomes" id="UP000176998">
    <property type="component" value="Unassembled WGS sequence"/>
</dbReference>
<dbReference type="EMBL" id="MJBS01000237">
    <property type="protein sequence ID" value="OHE90611.1"/>
    <property type="molecule type" value="Genomic_DNA"/>
</dbReference>